<dbReference type="Gene3D" id="3.40.30.10">
    <property type="entry name" value="Glutaredoxin"/>
    <property type="match status" value="1"/>
</dbReference>
<proteinExistence type="predicted"/>
<protein>
    <recommendedName>
        <fullName evidence="3">Thioredoxin family protein</fullName>
    </recommendedName>
</protein>
<dbReference type="EMBL" id="VENJ01000003">
    <property type="protein sequence ID" value="MTJ03533.1"/>
    <property type="molecule type" value="Genomic_DNA"/>
</dbReference>
<accession>A0A7C9L664</accession>
<organism evidence="1 2">
    <name type="scientific">Sediminimonas qiaohouensis</name>
    <dbReference type="NCBI Taxonomy" id="552061"/>
    <lineage>
        <taxon>Bacteria</taxon>
        <taxon>Pseudomonadati</taxon>
        <taxon>Pseudomonadota</taxon>
        <taxon>Alphaproteobacteria</taxon>
        <taxon>Rhodobacterales</taxon>
        <taxon>Roseobacteraceae</taxon>
        <taxon>Sediminimonas</taxon>
    </lineage>
</organism>
<dbReference type="Pfam" id="PF05768">
    <property type="entry name" value="Glrx-like"/>
    <property type="match status" value="1"/>
</dbReference>
<dbReference type="InterPro" id="IPR036249">
    <property type="entry name" value="Thioredoxin-like_sf"/>
</dbReference>
<dbReference type="SUPFAM" id="SSF52833">
    <property type="entry name" value="Thioredoxin-like"/>
    <property type="match status" value="1"/>
</dbReference>
<evidence type="ECO:0000313" key="1">
    <source>
        <dbReference type="EMBL" id="MTJ03533.1"/>
    </source>
</evidence>
<dbReference type="AlphaFoldDB" id="A0A7C9L664"/>
<name>A0A7C9L664_9RHOB</name>
<dbReference type="Proteomes" id="UP000483078">
    <property type="component" value="Unassembled WGS sequence"/>
</dbReference>
<evidence type="ECO:0000313" key="2">
    <source>
        <dbReference type="Proteomes" id="UP000483078"/>
    </source>
</evidence>
<dbReference type="InterPro" id="IPR008554">
    <property type="entry name" value="Glutaredoxin-like"/>
</dbReference>
<sequence>MNAPPAPADIYRDAVARDLDTIAGLSEQLFAPTQQGFGPAGQRATIALFTRGGCAPCKQAEAELRKLTSKTGVRVTLFDMDEHAELAAKLGLDSAPSYVMRDRMLRGHMPAIVLKRYIREARAQD</sequence>
<comment type="caution">
    <text evidence="1">The sequence shown here is derived from an EMBL/GenBank/DDBJ whole genome shotgun (WGS) entry which is preliminary data.</text>
</comment>
<gene>
    <name evidence="1" type="ORF">FH759_02390</name>
</gene>
<reference evidence="1 2" key="1">
    <citation type="submission" date="2019-06" db="EMBL/GenBank/DDBJ databases">
        <title>Enrichment of Autotrophic Halophilic Microorganisms from Red Sea Brine Pool Using Microbial Electrosynthesis System.</title>
        <authorList>
            <person name="Alqahtani M.F."/>
            <person name="Bajracharya S."/>
            <person name="Katuri K.P."/>
            <person name="Ali M."/>
            <person name="Saikaly P.E."/>
        </authorList>
    </citation>
    <scope>NUCLEOTIDE SEQUENCE [LARGE SCALE GENOMIC DNA]</scope>
    <source>
        <strain evidence="1">MES6</strain>
    </source>
</reference>
<evidence type="ECO:0008006" key="3">
    <source>
        <dbReference type="Google" id="ProtNLM"/>
    </source>
</evidence>